<dbReference type="GO" id="GO:0003677">
    <property type="term" value="F:DNA binding"/>
    <property type="evidence" value="ECO:0007669"/>
    <property type="project" value="InterPro"/>
</dbReference>
<name>A0A3D4V5P8_9BACT</name>
<dbReference type="GO" id="GO:0004519">
    <property type="term" value="F:endonuclease activity"/>
    <property type="evidence" value="ECO:0007669"/>
    <property type="project" value="InterPro"/>
</dbReference>
<dbReference type="AlphaFoldDB" id="A0A3D4V5P8"/>
<dbReference type="InterPro" id="IPR007560">
    <property type="entry name" value="Restrct_endonuc_IV_Mrr"/>
</dbReference>
<evidence type="ECO:0000313" key="3">
    <source>
        <dbReference type="Proteomes" id="UP000264071"/>
    </source>
</evidence>
<evidence type="ECO:0000313" key="2">
    <source>
        <dbReference type="EMBL" id="HCT56440.1"/>
    </source>
</evidence>
<gene>
    <name evidence="2" type="ORF">DGD08_04420</name>
</gene>
<feature type="domain" description="Restriction endonuclease type IV Mrr" evidence="1">
    <location>
        <begin position="31"/>
        <end position="158"/>
    </location>
</feature>
<dbReference type="Proteomes" id="UP000264071">
    <property type="component" value="Unassembled WGS sequence"/>
</dbReference>
<dbReference type="GO" id="GO:0009307">
    <property type="term" value="P:DNA restriction-modification system"/>
    <property type="evidence" value="ECO:0007669"/>
    <property type="project" value="InterPro"/>
</dbReference>
<dbReference type="Pfam" id="PF04471">
    <property type="entry name" value="Mrr_cat"/>
    <property type="match status" value="1"/>
</dbReference>
<sequence length="426" mass="47856">MQPLQQNLALGITIISMPKDLFLPTELPWAELKGRDLEELLYWLFDSMGAKDLEWRIGGAGSGAADAGRDLEMSFYVSSPDGDLVRQRWWVEAKGRAGTVEPADVKHAVVNVASRHDIDVLVVATNSLFSNPTRDWVREWQSNNPRPRVKLWERTELESHCSKNPIAVVRLFTKALSSQGKLEVAAKKLWDYAAFTDVPTLAALWADRSSLEIDSRGLVALAASEIANGSVEERSWAVFVDEDIVLDALGDGLINFLYLLFRAHEAGVRADPLVRALSYLLLVATYRCGESVVSDLLERVWESVAEREYPAEIRRVVVQPILESLSSELRDVCTSDCARISTKPLVLSDREVRTYLQRLSIGSDHDAKTPERVLMFESFDEPCRIGLALDKQCHCPFGEQQDGDRDVRPTLELVRLVAMSRHPKRE</sequence>
<accession>A0A3D4V5P8</accession>
<reference evidence="2 3" key="1">
    <citation type="journal article" date="2018" name="Nat. Biotechnol.">
        <title>A standardized bacterial taxonomy based on genome phylogeny substantially revises the tree of life.</title>
        <authorList>
            <person name="Parks D.H."/>
            <person name="Chuvochina M."/>
            <person name="Waite D.W."/>
            <person name="Rinke C."/>
            <person name="Skarshewski A."/>
            <person name="Chaumeil P.A."/>
            <person name="Hugenholtz P."/>
        </authorList>
    </citation>
    <scope>NUCLEOTIDE SEQUENCE [LARGE SCALE GENOMIC DNA]</scope>
    <source>
        <strain evidence="2">UBA8844</strain>
    </source>
</reference>
<dbReference type="EMBL" id="DPIY01000005">
    <property type="protein sequence ID" value="HCT56440.1"/>
    <property type="molecule type" value="Genomic_DNA"/>
</dbReference>
<protein>
    <recommendedName>
        <fullName evidence="1">Restriction endonuclease type IV Mrr domain-containing protein</fullName>
    </recommendedName>
</protein>
<evidence type="ECO:0000259" key="1">
    <source>
        <dbReference type="Pfam" id="PF04471"/>
    </source>
</evidence>
<organism evidence="2 3">
    <name type="scientific">Gemmatimonas aurantiaca</name>
    <dbReference type="NCBI Taxonomy" id="173480"/>
    <lineage>
        <taxon>Bacteria</taxon>
        <taxon>Pseudomonadati</taxon>
        <taxon>Gemmatimonadota</taxon>
        <taxon>Gemmatimonadia</taxon>
        <taxon>Gemmatimonadales</taxon>
        <taxon>Gemmatimonadaceae</taxon>
        <taxon>Gemmatimonas</taxon>
    </lineage>
</organism>
<proteinExistence type="predicted"/>
<comment type="caution">
    <text evidence="2">The sequence shown here is derived from an EMBL/GenBank/DDBJ whole genome shotgun (WGS) entry which is preliminary data.</text>
</comment>